<accession>A0AAU8K6Y7</accession>
<sequence>MHASRLAYYIEGGRPPGGTRTYPGCRDRRRPQLAVPVLLPGLLYFALESPVWGGGMGFYDPAQDGEMPARAYLVTAGQFSDIAAQEMRREPGTDLDLSRALSAGRDRLGPGRYQTLVCAGALDGIPVCTFTAPWTLADADLNAPSAAYLRNFAGGLAEAHGWGPARSAEYLATRPGAAGRWTARSVLDAIGGGSGT</sequence>
<gene>
    <name evidence="1" type="ORF">ABWK59_02270</name>
</gene>
<dbReference type="Gene3D" id="3.10.490.10">
    <property type="entry name" value="Gamma-glutamyl cyclotransferase-like"/>
    <property type="match status" value="1"/>
</dbReference>
<reference evidence="1" key="1">
    <citation type="submission" date="2024-06" db="EMBL/GenBank/DDBJ databases">
        <title>The genome sequences of Kitasatospora sp. strain HUAS MG31.</title>
        <authorList>
            <person name="Mo P."/>
        </authorList>
    </citation>
    <scope>NUCLEOTIDE SEQUENCE</scope>
    <source>
        <strain evidence="1">HUAS MG31</strain>
    </source>
</reference>
<name>A0AAU8K6Y7_9ACTN</name>
<organism evidence="1">
    <name type="scientific">Kitasatospora camelliae</name>
    <dbReference type="NCBI Taxonomy" id="3156397"/>
    <lineage>
        <taxon>Bacteria</taxon>
        <taxon>Bacillati</taxon>
        <taxon>Actinomycetota</taxon>
        <taxon>Actinomycetes</taxon>
        <taxon>Kitasatosporales</taxon>
        <taxon>Streptomycetaceae</taxon>
        <taxon>Kitasatospora</taxon>
    </lineage>
</organism>
<dbReference type="EMBL" id="CP159872">
    <property type="protein sequence ID" value="XCM83866.1"/>
    <property type="molecule type" value="Genomic_DNA"/>
</dbReference>
<proteinExistence type="predicted"/>
<protein>
    <submittedName>
        <fullName evidence="1">Histone deacetylase</fullName>
    </submittedName>
</protein>
<dbReference type="KEGG" id="kcm:ABWK59_02270"/>
<evidence type="ECO:0000313" key="1">
    <source>
        <dbReference type="EMBL" id="XCM83866.1"/>
    </source>
</evidence>
<dbReference type="AlphaFoldDB" id="A0AAU8K6Y7"/>